<proteinExistence type="predicted"/>
<feature type="compositionally biased region" description="Acidic residues" evidence="1">
    <location>
        <begin position="132"/>
        <end position="142"/>
    </location>
</feature>
<organism evidence="2 3">
    <name type="scientific">Protea cynaroides</name>
    <dbReference type="NCBI Taxonomy" id="273540"/>
    <lineage>
        <taxon>Eukaryota</taxon>
        <taxon>Viridiplantae</taxon>
        <taxon>Streptophyta</taxon>
        <taxon>Embryophyta</taxon>
        <taxon>Tracheophyta</taxon>
        <taxon>Spermatophyta</taxon>
        <taxon>Magnoliopsida</taxon>
        <taxon>Proteales</taxon>
        <taxon>Proteaceae</taxon>
        <taxon>Protea</taxon>
    </lineage>
</organism>
<dbReference type="PANTHER" id="PTHR31286">
    <property type="entry name" value="GLYCINE-RICH CELL WALL STRUCTURAL PROTEIN 1.8-LIKE"/>
    <property type="match status" value="1"/>
</dbReference>
<accession>A0A9Q0GYN2</accession>
<feature type="region of interest" description="Disordered" evidence="1">
    <location>
        <begin position="70"/>
        <end position="90"/>
    </location>
</feature>
<protein>
    <submittedName>
        <fullName evidence="2">Uncharacterized protein</fullName>
    </submittedName>
</protein>
<evidence type="ECO:0000313" key="2">
    <source>
        <dbReference type="EMBL" id="KAJ4955980.1"/>
    </source>
</evidence>
<feature type="region of interest" description="Disordered" evidence="1">
    <location>
        <begin position="105"/>
        <end position="155"/>
    </location>
</feature>
<dbReference type="InterPro" id="IPR040256">
    <property type="entry name" value="At4g02000-like"/>
</dbReference>
<comment type="caution">
    <text evidence="2">The sequence shown here is derived from an EMBL/GenBank/DDBJ whole genome shotgun (WGS) entry which is preliminary data.</text>
</comment>
<evidence type="ECO:0000256" key="1">
    <source>
        <dbReference type="SAM" id="MobiDB-lite"/>
    </source>
</evidence>
<dbReference type="OrthoDB" id="1924068at2759"/>
<name>A0A9Q0GYN2_9MAGN</name>
<feature type="compositionally biased region" description="Basic and acidic residues" evidence="1">
    <location>
        <begin position="70"/>
        <end position="84"/>
    </location>
</feature>
<keyword evidence="3" id="KW-1185">Reference proteome</keyword>
<dbReference type="AlphaFoldDB" id="A0A9Q0GYN2"/>
<reference evidence="2" key="1">
    <citation type="journal article" date="2023" name="Plant J.">
        <title>The genome of the king protea, Protea cynaroides.</title>
        <authorList>
            <person name="Chang J."/>
            <person name="Duong T.A."/>
            <person name="Schoeman C."/>
            <person name="Ma X."/>
            <person name="Roodt D."/>
            <person name="Barker N."/>
            <person name="Li Z."/>
            <person name="Van de Peer Y."/>
            <person name="Mizrachi E."/>
        </authorList>
    </citation>
    <scope>NUCLEOTIDE SEQUENCE</scope>
    <source>
        <tissue evidence="2">Young leaves</tissue>
    </source>
</reference>
<dbReference type="Proteomes" id="UP001141806">
    <property type="component" value="Unassembled WGS sequence"/>
</dbReference>
<dbReference type="EMBL" id="JAMYWD010000011">
    <property type="protein sequence ID" value="KAJ4955980.1"/>
    <property type="molecule type" value="Genomic_DNA"/>
</dbReference>
<dbReference type="PANTHER" id="PTHR31286:SF99">
    <property type="entry name" value="DUF4283 DOMAIN-CONTAINING PROTEIN"/>
    <property type="match status" value="1"/>
</dbReference>
<sequence>MEADMMNVWKHGTCRIKGQGMRFQRWTPGFNVNNQNLTYRLQWIRWLDLPYDYLEQSILFSIVKTQEDPVAPEKPHPIPTRGKETQIQAPTPAIEEKVCEVAGSTPMVGASGSASEKEQRASSGLRLKDWVDQVDSEAESDVELPPAAEPQGKGDVVGLDSLDTVQFMCLYMHRG</sequence>
<evidence type="ECO:0000313" key="3">
    <source>
        <dbReference type="Proteomes" id="UP001141806"/>
    </source>
</evidence>
<feature type="compositionally biased region" description="Basic and acidic residues" evidence="1">
    <location>
        <begin position="115"/>
        <end position="131"/>
    </location>
</feature>
<gene>
    <name evidence="2" type="ORF">NE237_012763</name>
</gene>